<dbReference type="PANTHER" id="PTHR30482">
    <property type="entry name" value="HIGH-AFFINITY BRANCHED-CHAIN AMINO ACID TRANSPORT SYSTEM PERMEASE"/>
    <property type="match status" value="1"/>
</dbReference>
<dbReference type="InterPro" id="IPR043428">
    <property type="entry name" value="LivM-like"/>
</dbReference>
<protein>
    <submittedName>
        <fullName evidence="8">Branched-chain amino acid ABC transporter permease</fullName>
    </submittedName>
</protein>
<feature type="compositionally biased region" description="Basic residues" evidence="6">
    <location>
        <begin position="340"/>
        <end position="351"/>
    </location>
</feature>
<accession>A0A411YGP6</accession>
<feature type="transmembrane region" description="Helical" evidence="7">
    <location>
        <begin position="100"/>
        <end position="122"/>
    </location>
</feature>
<name>A0A411YGP6_9ACTN</name>
<feature type="transmembrane region" description="Helical" evidence="7">
    <location>
        <begin position="60"/>
        <end position="80"/>
    </location>
</feature>
<comment type="subcellular location">
    <subcellularLocation>
        <location evidence="1">Cell membrane</location>
        <topology evidence="1">Multi-pass membrane protein</topology>
    </subcellularLocation>
</comment>
<dbReference type="Proteomes" id="UP000291469">
    <property type="component" value="Chromosome"/>
</dbReference>
<evidence type="ECO:0000256" key="6">
    <source>
        <dbReference type="SAM" id="MobiDB-lite"/>
    </source>
</evidence>
<reference evidence="8 9" key="1">
    <citation type="submission" date="2019-01" db="EMBL/GenBank/DDBJ databases">
        <title>Egibacter rhizosphaerae EGI 80759T.</title>
        <authorList>
            <person name="Chen D.-D."/>
            <person name="Tian Y."/>
            <person name="Jiao J.-Y."/>
            <person name="Zhang X.-T."/>
            <person name="Zhang Y.-G."/>
            <person name="Zhang Y."/>
            <person name="Xiao M."/>
            <person name="Shu W.-S."/>
            <person name="Li W.-J."/>
        </authorList>
    </citation>
    <scope>NUCLEOTIDE SEQUENCE [LARGE SCALE GENOMIC DNA]</scope>
    <source>
        <strain evidence="8 9">EGI 80759</strain>
    </source>
</reference>
<gene>
    <name evidence="8" type="ORF">ER308_13040</name>
</gene>
<feature type="transmembrane region" description="Helical" evidence="7">
    <location>
        <begin position="7"/>
        <end position="28"/>
    </location>
</feature>
<keyword evidence="2" id="KW-1003">Cell membrane</keyword>
<feature type="transmembrane region" description="Helical" evidence="7">
    <location>
        <begin position="167"/>
        <end position="186"/>
    </location>
</feature>
<dbReference type="EMBL" id="CP036402">
    <property type="protein sequence ID" value="QBI20398.1"/>
    <property type="molecule type" value="Genomic_DNA"/>
</dbReference>
<proteinExistence type="predicted"/>
<dbReference type="AlphaFoldDB" id="A0A411YGP6"/>
<dbReference type="CDD" id="cd06581">
    <property type="entry name" value="TM_PBP1_LivM_like"/>
    <property type="match status" value="1"/>
</dbReference>
<dbReference type="OrthoDB" id="9814461at2"/>
<dbReference type="KEGG" id="erz:ER308_13040"/>
<keyword evidence="5 7" id="KW-0472">Membrane</keyword>
<keyword evidence="9" id="KW-1185">Reference proteome</keyword>
<feature type="transmembrane region" description="Helical" evidence="7">
    <location>
        <begin position="219"/>
        <end position="238"/>
    </location>
</feature>
<evidence type="ECO:0000256" key="3">
    <source>
        <dbReference type="ARBA" id="ARBA00022692"/>
    </source>
</evidence>
<evidence type="ECO:0000256" key="5">
    <source>
        <dbReference type="ARBA" id="ARBA00023136"/>
    </source>
</evidence>
<dbReference type="GO" id="GO:0015658">
    <property type="term" value="F:branched-chain amino acid transmembrane transporter activity"/>
    <property type="evidence" value="ECO:0007669"/>
    <property type="project" value="InterPro"/>
</dbReference>
<dbReference type="PANTHER" id="PTHR30482:SF20">
    <property type="entry name" value="HIGH-AFFINITY BRANCHED-CHAIN AMINO ACID TRANSPORT SYSTEM PERMEASE PROTEIN LIVM"/>
    <property type="match status" value="1"/>
</dbReference>
<keyword evidence="4 7" id="KW-1133">Transmembrane helix</keyword>
<evidence type="ECO:0000313" key="9">
    <source>
        <dbReference type="Proteomes" id="UP000291469"/>
    </source>
</evidence>
<evidence type="ECO:0000256" key="1">
    <source>
        <dbReference type="ARBA" id="ARBA00004651"/>
    </source>
</evidence>
<dbReference type="Pfam" id="PF02653">
    <property type="entry name" value="BPD_transp_2"/>
    <property type="match status" value="1"/>
</dbReference>
<feature type="region of interest" description="Disordered" evidence="6">
    <location>
        <begin position="327"/>
        <end position="351"/>
    </location>
</feature>
<dbReference type="InterPro" id="IPR001851">
    <property type="entry name" value="ABC_transp_permease"/>
</dbReference>
<organism evidence="8 9">
    <name type="scientific">Egibacter rhizosphaerae</name>
    <dbReference type="NCBI Taxonomy" id="1670831"/>
    <lineage>
        <taxon>Bacteria</taxon>
        <taxon>Bacillati</taxon>
        <taxon>Actinomycetota</taxon>
        <taxon>Nitriliruptoria</taxon>
        <taxon>Egibacterales</taxon>
        <taxon>Egibacteraceae</taxon>
        <taxon>Egibacter</taxon>
    </lineage>
</organism>
<feature type="transmembrane region" description="Helical" evidence="7">
    <location>
        <begin position="34"/>
        <end position="53"/>
    </location>
</feature>
<dbReference type="GO" id="GO:0005886">
    <property type="term" value="C:plasma membrane"/>
    <property type="evidence" value="ECO:0007669"/>
    <property type="project" value="UniProtKB-SubCell"/>
</dbReference>
<feature type="transmembrane region" description="Helical" evidence="7">
    <location>
        <begin position="129"/>
        <end position="147"/>
    </location>
</feature>
<evidence type="ECO:0000313" key="8">
    <source>
        <dbReference type="EMBL" id="QBI20398.1"/>
    </source>
</evidence>
<dbReference type="RefSeq" id="WP_131155395.1">
    <property type="nucleotide sequence ID" value="NZ_CP036402.1"/>
</dbReference>
<sequence>MRARVQALWPLLGPASLVVVAAVGSLGLSSGLQFQMRFAFVLLTIVVGLYVFVGNSGVVSFGHVSFVAVGAFTAGLLTIAPPQKQAFMPDLLPVLAEARVSPPVALLAAAAVGGIMAFLVALPLMRLSGLAAGIATFGVLMITLNVLRNWESVGPGVRTMTGIPQHTGLAVAAGGALVAMVIAFAYQRSRFGRRLRAAREDHNAARATGVNIYLERVRAFTLSGVIAGFAGAQLAHLLGSISTEQVALDLTFVTLAMLVVGGTGSLWAAVAGTGVISFLNQFLGEAETGLSFGLFEVTLPTGTRPLIVAGVMAGMLILRPQGITGGRELPWPRRPDTAAGRRRRRTAREAA</sequence>
<evidence type="ECO:0000256" key="7">
    <source>
        <dbReference type="SAM" id="Phobius"/>
    </source>
</evidence>
<keyword evidence="3 7" id="KW-0812">Transmembrane</keyword>
<evidence type="ECO:0000256" key="2">
    <source>
        <dbReference type="ARBA" id="ARBA00022475"/>
    </source>
</evidence>
<feature type="transmembrane region" description="Helical" evidence="7">
    <location>
        <begin position="250"/>
        <end position="270"/>
    </location>
</feature>
<evidence type="ECO:0000256" key="4">
    <source>
        <dbReference type="ARBA" id="ARBA00022989"/>
    </source>
</evidence>